<dbReference type="Proteomes" id="UP000077315">
    <property type="component" value="Unassembled WGS sequence"/>
</dbReference>
<dbReference type="AlphaFoldDB" id="A0A162T6I0"/>
<dbReference type="RefSeq" id="XP_018284602.1">
    <property type="nucleotide sequence ID" value="XM_018437410.1"/>
</dbReference>
<dbReference type="InParanoid" id="A0A162T6I0"/>
<evidence type="ECO:0000313" key="1">
    <source>
        <dbReference type="EMBL" id="OAD66562.1"/>
    </source>
</evidence>
<dbReference type="EMBL" id="KV441002">
    <property type="protein sequence ID" value="OAD66562.1"/>
    <property type="molecule type" value="Genomic_DNA"/>
</dbReference>
<gene>
    <name evidence="1" type="ORF">PHYBLDRAFT_175112</name>
</gene>
<reference evidence="2" key="1">
    <citation type="submission" date="2015-06" db="EMBL/GenBank/DDBJ databases">
        <title>Expansion of signal transduction pathways in fungi by whole-genome duplication.</title>
        <authorList>
            <consortium name="DOE Joint Genome Institute"/>
            <person name="Corrochano L.M."/>
            <person name="Kuo A."/>
            <person name="Marcet-Houben M."/>
            <person name="Polaino S."/>
            <person name="Salamov A."/>
            <person name="Villalobos J.M."/>
            <person name="Alvarez M.I."/>
            <person name="Avalos J."/>
            <person name="Benito E.P."/>
            <person name="Benoit I."/>
            <person name="Burger G."/>
            <person name="Camino L.P."/>
            <person name="Canovas D."/>
            <person name="Cerda-Olmedo E."/>
            <person name="Cheng J.-F."/>
            <person name="Dominguez A."/>
            <person name="Elias M."/>
            <person name="Eslava A.P."/>
            <person name="Glaser F."/>
            <person name="Grimwood J."/>
            <person name="Gutierrez G."/>
            <person name="Heitman J."/>
            <person name="Henrissat B."/>
            <person name="Iturriaga E.A."/>
            <person name="Lang B.F."/>
            <person name="Lavin J.L."/>
            <person name="Lee S."/>
            <person name="Li W."/>
            <person name="Lindquist E."/>
            <person name="Lopez-Garcia S."/>
            <person name="Luque E.M."/>
            <person name="Marcos A.T."/>
            <person name="Martin J."/>
            <person name="McCluskey K."/>
            <person name="Medina H.R."/>
            <person name="Miralles-Duran A."/>
            <person name="Miyazaki A."/>
            <person name="Munoz-Torres E."/>
            <person name="Oguiza J.A."/>
            <person name="Ohm R."/>
            <person name="Olmedo M."/>
            <person name="Orejas M."/>
            <person name="Ortiz-Castellanos L."/>
            <person name="Pisabarro A.G."/>
            <person name="Rodriguez-Romero J."/>
            <person name="Ruiz-Herrera J."/>
            <person name="Ruiz-Vazquez R."/>
            <person name="Sanz C."/>
            <person name="Schackwitz W."/>
            <person name="Schmutz J."/>
            <person name="Shahriari M."/>
            <person name="Shelest E."/>
            <person name="Silva-Franco F."/>
            <person name="Soanes D."/>
            <person name="Syed K."/>
            <person name="Tagua V.G."/>
            <person name="Talbot N.J."/>
            <person name="Thon M."/>
            <person name="De vries R.P."/>
            <person name="Wiebenga A."/>
            <person name="Yadav J.S."/>
            <person name="Braun E.L."/>
            <person name="Baker S."/>
            <person name="Garre V."/>
            <person name="Horwitz B."/>
            <person name="Torres-Martinez S."/>
            <person name="Idnurm A."/>
            <person name="Herrera-Estrella A."/>
            <person name="Gabaldon T."/>
            <person name="Grigoriev I.V."/>
        </authorList>
    </citation>
    <scope>NUCLEOTIDE SEQUENCE [LARGE SCALE GENOMIC DNA]</scope>
    <source>
        <strain evidence="2">NRRL 1555(-)</strain>
    </source>
</reference>
<accession>A0A162T6I0</accession>
<dbReference type="VEuPathDB" id="FungiDB:PHYBLDRAFT_175112"/>
<dbReference type="OrthoDB" id="2282012at2759"/>
<sequence length="196" mass="22375">MHILLELLKQSLKDIRDAFKEKHDAYNTDGQLGCGYGSYNTFTDRFILIMNTIDICSVITWLNTIERVWGITTCFGQPTKSSKQRLKQVIGSMDGKLISIEKPTTENSGDIYADRRENTIMSLMAVCDYKKRFIHIATGTHGNYIKWELFLYSAYLLLPQLLTPFIGACGRRSESQETVPLTTEEKLCNTVQSRTQ</sequence>
<organism evidence="1 2">
    <name type="scientific">Phycomyces blakesleeanus (strain ATCC 8743b / DSM 1359 / FGSC 10004 / NBRC 33097 / NRRL 1555)</name>
    <dbReference type="NCBI Taxonomy" id="763407"/>
    <lineage>
        <taxon>Eukaryota</taxon>
        <taxon>Fungi</taxon>
        <taxon>Fungi incertae sedis</taxon>
        <taxon>Mucoromycota</taxon>
        <taxon>Mucoromycotina</taxon>
        <taxon>Mucoromycetes</taxon>
        <taxon>Mucorales</taxon>
        <taxon>Phycomycetaceae</taxon>
        <taxon>Phycomyces</taxon>
    </lineage>
</organism>
<keyword evidence="2" id="KW-1185">Reference proteome</keyword>
<protein>
    <recommendedName>
        <fullName evidence="3">DDE Tnp4 domain-containing protein</fullName>
    </recommendedName>
</protein>
<dbReference type="GeneID" id="28998316"/>
<name>A0A162T6I0_PHYB8</name>
<evidence type="ECO:0008006" key="3">
    <source>
        <dbReference type="Google" id="ProtNLM"/>
    </source>
</evidence>
<proteinExistence type="predicted"/>
<evidence type="ECO:0000313" key="2">
    <source>
        <dbReference type="Proteomes" id="UP000077315"/>
    </source>
</evidence>